<sequence>MRKRSIKRLGIALVAGAAAFSMLGAPAYAASADEASRAAATPAKTLTGLTHVAQGTSYWCGPATAYILIKGMKHYGKISTTNSAPAGSALTQSRLAGEPYLDANDGNGTQAADMRKGINKWIGHNWFNILNNPTSAEFKAKIKNNIGKGYGVAVATYEPAHQRHYNNHPEHKPIYHWVVARGHNENVSKTHFVDPATNVWSNVNVQPYFSHYSNSFANLFVGPSEMIVW</sequence>
<feature type="domain" description="Peptidase C39-like" evidence="2">
    <location>
        <begin position="52"/>
        <end position="196"/>
    </location>
</feature>
<evidence type="ECO:0000313" key="4">
    <source>
        <dbReference type="Proteomes" id="UP001595699"/>
    </source>
</evidence>
<evidence type="ECO:0000259" key="2">
    <source>
        <dbReference type="Pfam" id="PF13529"/>
    </source>
</evidence>
<comment type="caution">
    <text evidence="3">The sequence shown here is derived from an EMBL/GenBank/DDBJ whole genome shotgun (WGS) entry which is preliminary data.</text>
</comment>
<keyword evidence="4" id="KW-1185">Reference proteome</keyword>
<accession>A0ABV7Y6W2</accession>
<keyword evidence="1" id="KW-0732">Signal</keyword>
<gene>
    <name evidence="3" type="ORF">ACFOUW_00930</name>
</gene>
<dbReference type="EMBL" id="JBHRZH010000001">
    <property type="protein sequence ID" value="MFC3759390.1"/>
    <property type="molecule type" value="Genomic_DNA"/>
</dbReference>
<evidence type="ECO:0000256" key="1">
    <source>
        <dbReference type="SAM" id="SignalP"/>
    </source>
</evidence>
<proteinExistence type="predicted"/>
<dbReference type="Proteomes" id="UP001595699">
    <property type="component" value="Unassembled WGS sequence"/>
</dbReference>
<evidence type="ECO:0000313" key="3">
    <source>
        <dbReference type="EMBL" id="MFC3759390.1"/>
    </source>
</evidence>
<feature type="signal peptide" evidence="1">
    <location>
        <begin position="1"/>
        <end position="29"/>
    </location>
</feature>
<name>A0ABV7Y6W2_9ACTN</name>
<protein>
    <submittedName>
        <fullName evidence="3">C39 family peptidase</fullName>
    </submittedName>
</protein>
<organism evidence="3 4">
    <name type="scientific">Tenggerimyces flavus</name>
    <dbReference type="NCBI Taxonomy" id="1708749"/>
    <lineage>
        <taxon>Bacteria</taxon>
        <taxon>Bacillati</taxon>
        <taxon>Actinomycetota</taxon>
        <taxon>Actinomycetes</taxon>
        <taxon>Propionibacteriales</taxon>
        <taxon>Nocardioidaceae</taxon>
        <taxon>Tenggerimyces</taxon>
    </lineage>
</organism>
<reference evidence="4" key="1">
    <citation type="journal article" date="2019" name="Int. J. Syst. Evol. Microbiol.">
        <title>The Global Catalogue of Microorganisms (GCM) 10K type strain sequencing project: providing services to taxonomists for standard genome sequencing and annotation.</title>
        <authorList>
            <consortium name="The Broad Institute Genomics Platform"/>
            <consortium name="The Broad Institute Genome Sequencing Center for Infectious Disease"/>
            <person name="Wu L."/>
            <person name="Ma J."/>
        </authorList>
    </citation>
    <scope>NUCLEOTIDE SEQUENCE [LARGE SCALE GENOMIC DNA]</scope>
    <source>
        <strain evidence="4">CGMCC 4.7241</strain>
    </source>
</reference>
<dbReference type="RefSeq" id="WP_205122214.1">
    <property type="nucleotide sequence ID" value="NZ_JAFBCM010000001.1"/>
</dbReference>
<feature type="chain" id="PRO_5046949289" evidence="1">
    <location>
        <begin position="30"/>
        <end position="229"/>
    </location>
</feature>
<dbReference type="InterPro" id="IPR039564">
    <property type="entry name" value="Peptidase_C39-like"/>
</dbReference>
<dbReference type="Pfam" id="PF13529">
    <property type="entry name" value="Peptidase_C39_2"/>
    <property type="match status" value="1"/>
</dbReference>